<gene>
    <name evidence="1" type="ORF">TM5383_02694</name>
</gene>
<dbReference type="PROSITE" id="PS51257">
    <property type="entry name" value="PROKAR_LIPOPROTEIN"/>
    <property type="match status" value="1"/>
</dbReference>
<protein>
    <submittedName>
        <fullName evidence="1">Putative esterase of the alpha/beta hydrolase fold protein</fullName>
    </submittedName>
</protein>
<reference evidence="1 2" key="1">
    <citation type="submission" date="2015-09" db="EMBL/GenBank/DDBJ databases">
        <authorList>
            <consortium name="Swine Surveillance"/>
        </authorList>
    </citation>
    <scope>NUCLEOTIDE SEQUENCE [LARGE SCALE GENOMIC DNA]</scope>
    <source>
        <strain evidence="1 2">CECT 8383</strain>
    </source>
</reference>
<dbReference type="Proteomes" id="UP000051681">
    <property type="component" value="Unassembled WGS sequence"/>
</dbReference>
<dbReference type="PANTHER" id="PTHR36513">
    <property type="entry name" value="ABC TRANSMEMBRANE TYPE-1 DOMAIN-CONTAINING PROTEIN"/>
    <property type="match status" value="1"/>
</dbReference>
<sequence>MRAFLVFTLLSLTAACTDRSALPYAPDPTGIGEQKTVFVATQREPAEKGWFGGERAEKLSFLDVDVSIPPDRKKGKLPRRYGPNPDLNRHFAVTGRQDHANVQAFTRALRQDLNNLPAIERDVLIYVHGYNNTFTDGLFRVAQMQKDFDLKGLSVHYSWPSAANPLGYTYDRDSVLYTRDGLEQMLRAVSAAKPRKIVLVGHSLGTMLVMETLRQIEISSPGWTKRHLGGVVLVAPDLDVDVFRAQAARFAKLPYPFVIFSSSRDRALQLSRRINGSHARLGGLQDATELSDLPVTLIDVSQFATGLGADHFTPGTSPLLIQLLSKGEELQQAFESDMAGRSGLVPGTVITAQQATHVILSPLMLAQSLR</sequence>
<proteinExistence type="predicted"/>
<keyword evidence="1" id="KW-0378">Hydrolase</keyword>
<dbReference type="SUPFAM" id="SSF53474">
    <property type="entry name" value="alpha/beta-Hydrolases"/>
    <property type="match status" value="1"/>
</dbReference>
<dbReference type="GO" id="GO:0016787">
    <property type="term" value="F:hydrolase activity"/>
    <property type="evidence" value="ECO:0007669"/>
    <property type="project" value="UniProtKB-KW"/>
</dbReference>
<dbReference type="PANTHER" id="PTHR36513:SF1">
    <property type="entry name" value="TRANSMEMBRANE PROTEIN"/>
    <property type="match status" value="1"/>
</dbReference>
<accession>A0A0P1GRT7</accession>
<dbReference type="STRING" id="340021.TM5383_02694"/>
<evidence type="ECO:0000313" key="2">
    <source>
        <dbReference type="Proteomes" id="UP000051681"/>
    </source>
</evidence>
<organism evidence="1 2">
    <name type="scientific">Thalassovita mediterranea</name>
    <dbReference type="NCBI Taxonomy" id="340021"/>
    <lineage>
        <taxon>Bacteria</taxon>
        <taxon>Pseudomonadati</taxon>
        <taxon>Pseudomonadota</taxon>
        <taxon>Alphaproteobacteria</taxon>
        <taxon>Rhodobacterales</taxon>
        <taxon>Roseobacteraceae</taxon>
        <taxon>Thalassovita</taxon>
    </lineage>
</organism>
<dbReference type="InterPro" id="IPR010297">
    <property type="entry name" value="DUF900_hydrolase"/>
</dbReference>
<dbReference type="InterPro" id="IPR029058">
    <property type="entry name" value="AB_hydrolase_fold"/>
</dbReference>
<dbReference type="EMBL" id="CYSF01000015">
    <property type="protein sequence ID" value="CUH85460.1"/>
    <property type="molecule type" value="Genomic_DNA"/>
</dbReference>
<keyword evidence="2" id="KW-1185">Reference proteome</keyword>
<evidence type="ECO:0000313" key="1">
    <source>
        <dbReference type="EMBL" id="CUH85460.1"/>
    </source>
</evidence>
<dbReference type="Gene3D" id="3.40.50.1820">
    <property type="entry name" value="alpha/beta hydrolase"/>
    <property type="match status" value="1"/>
</dbReference>
<name>A0A0P1GRT7_9RHOB</name>
<dbReference type="AlphaFoldDB" id="A0A0P1GRT7"/>
<dbReference type="Pfam" id="PF05990">
    <property type="entry name" value="DUF900"/>
    <property type="match status" value="1"/>
</dbReference>